<organism evidence="7 8">
    <name type="scientific">Flavobacterium jumunjinense</name>
    <dbReference type="NCBI Taxonomy" id="998845"/>
    <lineage>
        <taxon>Bacteria</taxon>
        <taxon>Pseudomonadati</taxon>
        <taxon>Bacteroidota</taxon>
        <taxon>Flavobacteriia</taxon>
        <taxon>Flavobacteriales</taxon>
        <taxon>Flavobacteriaceae</taxon>
        <taxon>Flavobacterium</taxon>
    </lineage>
</organism>
<gene>
    <name evidence="7" type="ORF">ACFFVF_11115</name>
</gene>
<dbReference type="Gene3D" id="2.40.160.50">
    <property type="entry name" value="membrane protein fhac: a member of the omp85/tpsb transporter family"/>
    <property type="match status" value="1"/>
</dbReference>
<dbReference type="PANTHER" id="PTHR12815">
    <property type="entry name" value="SORTING AND ASSEMBLY MACHINERY SAMM50 PROTEIN FAMILY MEMBER"/>
    <property type="match status" value="1"/>
</dbReference>
<dbReference type="PROSITE" id="PS51257">
    <property type="entry name" value="PROKAR_LIPOPROTEIN"/>
    <property type="match status" value="1"/>
</dbReference>
<keyword evidence="5" id="KW-0998">Cell outer membrane</keyword>
<proteinExistence type="predicted"/>
<evidence type="ECO:0000256" key="4">
    <source>
        <dbReference type="ARBA" id="ARBA00023136"/>
    </source>
</evidence>
<keyword evidence="3" id="KW-0732">Signal</keyword>
<keyword evidence="4" id="KW-0472">Membrane</keyword>
<evidence type="ECO:0000313" key="8">
    <source>
        <dbReference type="Proteomes" id="UP001589607"/>
    </source>
</evidence>
<accession>A0ABV5GNW3</accession>
<protein>
    <submittedName>
        <fullName evidence="7">BamA/TamA family outer membrane protein</fullName>
    </submittedName>
</protein>
<dbReference type="EMBL" id="JBHMEY010000033">
    <property type="protein sequence ID" value="MFB9097069.1"/>
    <property type="molecule type" value="Genomic_DNA"/>
</dbReference>
<dbReference type="PANTHER" id="PTHR12815:SF47">
    <property type="entry name" value="TRANSLOCATION AND ASSEMBLY MODULE SUBUNIT TAMA"/>
    <property type="match status" value="1"/>
</dbReference>
<evidence type="ECO:0000256" key="1">
    <source>
        <dbReference type="ARBA" id="ARBA00004370"/>
    </source>
</evidence>
<dbReference type="Pfam" id="PF01103">
    <property type="entry name" value="Omp85"/>
    <property type="match status" value="1"/>
</dbReference>
<keyword evidence="8" id="KW-1185">Reference proteome</keyword>
<evidence type="ECO:0000256" key="5">
    <source>
        <dbReference type="ARBA" id="ARBA00023237"/>
    </source>
</evidence>
<sequence>MKKHLLLYLVTITLLLFSCSGTKNIPEGDLLYIGHQLEVNGEKVTKSERKNIENNLDGLIRPKPNRSILGMRPDIFFYNLAGDVKKEKGFRHWIKYKLGRKPILFSEVDLSYNNKIIQNYTENKGFFNVQTISDSTKRGKKGIAKYKVTLNHQYKIKQIVYPEDSTTIAKQITNLKKDSFLKVGEAYDLDKIKNERNRIDTKLKELGYYYFNENFLITKVDSTVGNHEVDVILAIKKDTPEKAKQAFNINSVYVYSNFKIDNDTLNINPNATTKYENFTIIGDEKLFKPVVFENTLYFKKGDLYNRTNHNLSLNRIITLGTFKFVKNQFKESDTIGNYLDAYYYLTPLPKKSIRLEALAKSNSANYSGTELNINWSNRNTFKGAELLALSVFGGLEVQVSGQNNGFNVYRFGGESSLTWPRFILPFKTHTASGYVPRTKAILSYEYQLRSKLYSLQTFKSSFGYLWKENERKEHNLNVFDITYTTSNGITDLYKEQIAANTSLEKVIQKQLIFGPTYSYTYTNSMLTNKKNTFYFKGALDLSANATGLLLGADDVTNPKTILGVPFSQFSKFEIDFRHYLNFSKDTKLASRIIMGVGIPYGNSSELPFIKQFFIGGTSSIRAFRARSIGPGTFIDTTNNTFLPDQSGDIKFEFNTELRTKIYDLVKGAVFVDGGNIWLLNEDTNKPGATFSKNFMNQLAIGAGVGLRFDFSFLVLRTDFAFPLRKPYLPKGEEWVIDEINFGNGNWRKENLIFNLAIGYPF</sequence>
<dbReference type="Proteomes" id="UP001589607">
    <property type="component" value="Unassembled WGS sequence"/>
</dbReference>
<comment type="subcellular location">
    <subcellularLocation>
        <location evidence="1">Membrane</location>
    </subcellularLocation>
</comment>
<comment type="caution">
    <text evidence="7">The sequence shown here is derived from an EMBL/GenBank/DDBJ whole genome shotgun (WGS) entry which is preliminary data.</text>
</comment>
<dbReference type="InterPro" id="IPR000184">
    <property type="entry name" value="Bac_surfAg_D15"/>
</dbReference>
<dbReference type="RefSeq" id="WP_236456606.1">
    <property type="nucleotide sequence ID" value="NZ_CBCSGE010000021.1"/>
</dbReference>
<evidence type="ECO:0000256" key="3">
    <source>
        <dbReference type="ARBA" id="ARBA00022729"/>
    </source>
</evidence>
<dbReference type="Gene3D" id="3.10.20.310">
    <property type="entry name" value="membrane protein fhac"/>
    <property type="match status" value="1"/>
</dbReference>
<reference evidence="7 8" key="1">
    <citation type="submission" date="2024-09" db="EMBL/GenBank/DDBJ databases">
        <authorList>
            <person name="Sun Q."/>
            <person name="Mori K."/>
        </authorList>
    </citation>
    <scope>NUCLEOTIDE SEQUENCE [LARGE SCALE GENOMIC DNA]</scope>
    <source>
        <strain evidence="7 8">CECT 7955</strain>
    </source>
</reference>
<evidence type="ECO:0000259" key="6">
    <source>
        <dbReference type="Pfam" id="PF01103"/>
    </source>
</evidence>
<evidence type="ECO:0000256" key="2">
    <source>
        <dbReference type="ARBA" id="ARBA00022692"/>
    </source>
</evidence>
<feature type="domain" description="Bacterial surface antigen (D15)" evidence="6">
    <location>
        <begin position="455"/>
        <end position="743"/>
    </location>
</feature>
<dbReference type="InterPro" id="IPR039910">
    <property type="entry name" value="D15-like"/>
</dbReference>
<name>A0ABV5GNW3_9FLAO</name>
<keyword evidence="2" id="KW-0812">Transmembrane</keyword>
<evidence type="ECO:0000313" key="7">
    <source>
        <dbReference type="EMBL" id="MFB9097069.1"/>
    </source>
</evidence>